<name>A0ABX4FQS4_9GAMM</name>
<reference evidence="1 2" key="1">
    <citation type="journal article" date="2016" name="Antonie Van Leeuwenhoek">
        <title>Photobacterium sanguinicancri sp. nov. isolated from marine animals.</title>
        <authorList>
            <person name="Gomez-Gil B."/>
            <person name="Roque A."/>
            <person name="Rotllant G."/>
            <person name="Romalde J.L."/>
            <person name="Doce A."/>
            <person name="Eggermont M."/>
            <person name="Defoirdt T."/>
        </authorList>
    </citation>
    <scope>NUCLEOTIDE SEQUENCE [LARGE SCALE GENOMIC DNA]</scope>
    <source>
        <strain evidence="1 2">CAIM 1827</strain>
    </source>
</reference>
<accession>A0ABX4FQS4</accession>
<dbReference type="Gene3D" id="3.40.50.150">
    <property type="entry name" value="Vaccinia Virus protein VP39"/>
    <property type="match status" value="1"/>
</dbReference>
<comment type="caution">
    <text evidence="1">The sequence shown here is derived from an EMBL/GenBank/DDBJ whole genome shotgun (WGS) entry which is preliminary data.</text>
</comment>
<feature type="non-terminal residue" evidence="1">
    <location>
        <position position="1"/>
    </location>
</feature>
<organism evidence="1 2">
    <name type="scientific">Photobacterium sanguinicancri</name>
    <dbReference type="NCBI Taxonomy" id="875932"/>
    <lineage>
        <taxon>Bacteria</taxon>
        <taxon>Pseudomonadati</taxon>
        <taxon>Pseudomonadota</taxon>
        <taxon>Gammaproteobacteria</taxon>
        <taxon>Vibrionales</taxon>
        <taxon>Vibrionaceae</taxon>
        <taxon>Photobacterium</taxon>
    </lineage>
</organism>
<dbReference type="SUPFAM" id="SSF53335">
    <property type="entry name" value="S-adenosyl-L-methionine-dependent methyltransferases"/>
    <property type="match status" value="1"/>
</dbReference>
<sequence>IGGGLFVERSGAHGYDVNPEAVQWLKRRGSYRHPESLGPQTLTFWDSLEHIPDPVRMVQCAKQWVAVSMPIYESAEAVLSSPHYKPGEHLWYWTHEGLIQWFRRRGFECREHNTMETILGRRGIHSYMFERVGE</sequence>
<evidence type="ECO:0008006" key="3">
    <source>
        <dbReference type="Google" id="ProtNLM"/>
    </source>
</evidence>
<proteinExistence type="predicted"/>
<dbReference type="Pfam" id="PF13489">
    <property type="entry name" value="Methyltransf_23"/>
    <property type="match status" value="1"/>
</dbReference>
<keyword evidence="2" id="KW-1185">Reference proteome</keyword>
<dbReference type="RefSeq" id="WP_094959030.1">
    <property type="nucleotide sequence ID" value="NZ_NOIF01000424.1"/>
</dbReference>
<dbReference type="Proteomes" id="UP000215999">
    <property type="component" value="Unassembled WGS sequence"/>
</dbReference>
<evidence type="ECO:0000313" key="1">
    <source>
        <dbReference type="EMBL" id="OZS41317.1"/>
    </source>
</evidence>
<dbReference type="InterPro" id="IPR029063">
    <property type="entry name" value="SAM-dependent_MTases_sf"/>
</dbReference>
<dbReference type="EMBL" id="NOIF01000424">
    <property type="protein sequence ID" value="OZS41317.1"/>
    <property type="molecule type" value="Genomic_DNA"/>
</dbReference>
<protein>
    <recommendedName>
        <fullName evidence="3">Class I SAM-dependent methyltransferase</fullName>
    </recommendedName>
</protein>
<evidence type="ECO:0000313" key="2">
    <source>
        <dbReference type="Proteomes" id="UP000215999"/>
    </source>
</evidence>
<gene>
    <name evidence="1" type="ORF">ASV53_24415</name>
</gene>